<protein>
    <submittedName>
        <fullName evidence="2">NAD-dependent epimerase/dehydratase</fullName>
    </submittedName>
</protein>
<dbReference type="InterPro" id="IPR001509">
    <property type="entry name" value="Epimerase_deHydtase"/>
</dbReference>
<dbReference type="InterPro" id="IPR036291">
    <property type="entry name" value="NAD(P)-bd_dom_sf"/>
</dbReference>
<dbReference type="OrthoDB" id="3338687at2"/>
<feature type="domain" description="NAD-dependent epimerase/dehydratase" evidence="1">
    <location>
        <begin position="3"/>
        <end position="241"/>
    </location>
</feature>
<dbReference type="AlphaFoldDB" id="A0A4Z1E0E9"/>
<dbReference type="GO" id="GO:0004029">
    <property type="term" value="F:aldehyde dehydrogenase (NAD+) activity"/>
    <property type="evidence" value="ECO:0007669"/>
    <property type="project" value="TreeGrafter"/>
</dbReference>
<reference evidence="2 3" key="1">
    <citation type="submission" date="2018-11" db="EMBL/GenBank/DDBJ databases">
        <title>Complete genome sequencing of the Actinobacteria Serinibacter sp. K3-2.</title>
        <authorList>
            <person name="Rakitin A.L."/>
            <person name="Beletsky A.V."/>
            <person name="Mardanov A.V."/>
            <person name="Ravin N.V."/>
            <person name="Gromova A.S."/>
            <person name="Filippova S.N."/>
            <person name="Gal'Chenko V.F."/>
        </authorList>
    </citation>
    <scope>NUCLEOTIDE SEQUENCE [LARGE SCALE GENOMIC DNA]</scope>
    <source>
        <strain evidence="2 3">K3-2</strain>
    </source>
</reference>
<sequence>MRIVLVGATGNTGTALLRAVADRGSVTHVDAVSRRGPGRLPASDGVAQVAHHALDAAAPAGSPDAERLAELAAGADAVVHLAWSDERRASRATAANVALARGVMRAARGAAQLVVGSCATVYSASYSDDPRDEDWPRDGVAGVSVSQDKVGLERLADEFERRSPGVVLTRLRPGVVLQESAGAELVRRHLGPLVPRSGLGHDVPFLLWPEGLRLQVSHADDVAAAYLSAVERRAPGAYNLASREVLHGEEVASAIGAARVVTVPEAIARAGHEAAWWTRLVRARPDWLTALQAVPVLDVARAEKLLGVVPQWSARDVLETAARGIAHRREGWTPALSRRRAPGPDHL</sequence>
<proteinExistence type="predicted"/>
<accession>A0A4Z1E0E9</accession>
<name>A0A4Z1E0E9_9MICO</name>
<evidence type="ECO:0000313" key="2">
    <source>
        <dbReference type="EMBL" id="TGO03983.1"/>
    </source>
</evidence>
<comment type="caution">
    <text evidence="2">The sequence shown here is derived from an EMBL/GenBank/DDBJ whole genome shotgun (WGS) entry which is preliminary data.</text>
</comment>
<keyword evidence="3" id="KW-1185">Reference proteome</keyword>
<dbReference type="Gene3D" id="3.40.50.720">
    <property type="entry name" value="NAD(P)-binding Rossmann-like Domain"/>
    <property type="match status" value="1"/>
</dbReference>
<dbReference type="GO" id="GO:0005737">
    <property type="term" value="C:cytoplasm"/>
    <property type="evidence" value="ECO:0007669"/>
    <property type="project" value="TreeGrafter"/>
</dbReference>
<dbReference type="Pfam" id="PF01370">
    <property type="entry name" value="Epimerase"/>
    <property type="match status" value="1"/>
</dbReference>
<dbReference type="InterPro" id="IPR051783">
    <property type="entry name" value="NAD(P)-dependent_oxidoreduct"/>
</dbReference>
<dbReference type="PANTHER" id="PTHR48079">
    <property type="entry name" value="PROTEIN YEEZ"/>
    <property type="match status" value="1"/>
</dbReference>
<organism evidence="2 3">
    <name type="scientific">Serinibacter arcticus</name>
    <dbReference type="NCBI Taxonomy" id="1655435"/>
    <lineage>
        <taxon>Bacteria</taxon>
        <taxon>Bacillati</taxon>
        <taxon>Actinomycetota</taxon>
        <taxon>Actinomycetes</taxon>
        <taxon>Micrococcales</taxon>
        <taxon>Beutenbergiaceae</taxon>
        <taxon>Serinibacter</taxon>
    </lineage>
</organism>
<dbReference type="RefSeq" id="WP_135850596.1">
    <property type="nucleotide sequence ID" value="NZ_RHPJ01000004.1"/>
</dbReference>
<dbReference type="EMBL" id="RHPJ01000004">
    <property type="protein sequence ID" value="TGO03983.1"/>
    <property type="molecule type" value="Genomic_DNA"/>
</dbReference>
<evidence type="ECO:0000259" key="1">
    <source>
        <dbReference type="Pfam" id="PF01370"/>
    </source>
</evidence>
<dbReference type="PANTHER" id="PTHR48079:SF6">
    <property type="entry name" value="NAD(P)-BINDING DOMAIN-CONTAINING PROTEIN-RELATED"/>
    <property type="match status" value="1"/>
</dbReference>
<evidence type="ECO:0000313" key="3">
    <source>
        <dbReference type="Proteomes" id="UP000297318"/>
    </source>
</evidence>
<gene>
    <name evidence="2" type="ORF">SERN_2574</name>
</gene>
<dbReference type="SUPFAM" id="SSF51735">
    <property type="entry name" value="NAD(P)-binding Rossmann-fold domains"/>
    <property type="match status" value="1"/>
</dbReference>
<dbReference type="Proteomes" id="UP000297318">
    <property type="component" value="Unassembled WGS sequence"/>
</dbReference>